<gene>
    <name evidence="2" type="ORF">ABZZ21_36420</name>
</gene>
<reference evidence="2 3" key="1">
    <citation type="submission" date="2024-06" db="EMBL/GenBank/DDBJ databases">
        <title>The Natural Products Discovery Center: Release of the First 8490 Sequenced Strains for Exploring Actinobacteria Biosynthetic Diversity.</title>
        <authorList>
            <person name="Kalkreuter E."/>
            <person name="Kautsar S.A."/>
            <person name="Yang D."/>
            <person name="Bader C.D."/>
            <person name="Teijaro C.N."/>
            <person name="Fluegel L."/>
            <person name="Davis C.M."/>
            <person name="Simpson J.R."/>
            <person name="Lauterbach L."/>
            <person name="Steele A.D."/>
            <person name="Gui C."/>
            <person name="Meng S."/>
            <person name="Li G."/>
            <person name="Viehrig K."/>
            <person name="Ye F."/>
            <person name="Su P."/>
            <person name="Kiefer A.F."/>
            <person name="Nichols A."/>
            <person name="Cepeda A.J."/>
            <person name="Yan W."/>
            <person name="Fan B."/>
            <person name="Jiang Y."/>
            <person name="Adhikari A."/>
            <person name="Zheng C.-J."/>
            <person name="Schuster L."/>
            <person name="Cowan T.M."/>
            <person name="Smanski M.J."/>
            <person name="Chevrette M.G."/>
            <person name="De Carvalho L.P.S."/>
            <person name="Shen B."/>
        </authorList>
    </citation>
    <scope>NUCLEOTIDE SEQUENCE [LARGE SCALE GENOMIC DNA]</scope>
    <source>
        <strain evidence="2 3">NPDC006434</strain>
    </source>
</reference>
<protein>
    <submittedName>
        <fullName evidence="2">Uncharacterized protein</fullName>
    </submittedName>
</protein>
<dbReference type="RefSeq" id="WP_355402783.1">
    <property type="nucleotide sequence ID" value="NZ_JBEGHN010000056.1"/>
</dbReference>
<keyword evidence="3" id="KW-1185">Reference proteome</keyword>
<accession>A0ABV2V801</accession>
<feature type="compositionally biased region" description="Acidic residues" evidence="1">
    <location>
        <begin position="97"/>
        <end position="111"/>
    </location>
</feature>
<feature type="compositionally biased region" description="Basic and acidic residues" evidence="1">
    <location>
        <begin position="112"/>
        <end position="121"/>
    </location>
</feature>
<dbReference type="EMBL" id="JBEXPZ010000060">
    <property type="protein sequence ID" value="MET9849938.1"/>
    <property type="molecule type" value="Genomic_DNA"/>
</dbReference>
<evidence type="ECO:0000313" key="2">
    <source>
        <dbReference type="EMBL" id="MET9849938.1"/>
    </source>
</evidence>
<name>A0ABV2V801_9ACTN</name>
<evidence type="ECO:0000313" key="3">
    <source>
        <dbReference type="Proteomes" id="UP001550210"/>
    </source>
</evidence>
<feature type="region of interest" description="Disordered" evidence="1">
    <location>
        <begin position="94"/>
        <end position="121"/>
    </location>
</feature>
<sequence>MSLTNQVRLLPWAGPEGKPCYLAGDGTGYLSRLADNMESAQLGLAGEVVQEAQHILDGRRWTPGELHLLAVQLTEALTNVHRIAVSRGARLPAPAYDDLDTVDDLETEDEERDNRRPVPLD</sequence>
<evidence type="ECO:0000256" key="1">
    <source>
        <dbReference type="SAM" id="MobiDB-lite"/>
    </source>
</evidence>
<dbReference type="Proteomes" id="UP001550210">
    <property type="component" value="Unassembled WGS sequence"/>
</dbReference>
<organism evidence="2 3">
    <name type="scientific">Streptomyces ossamyceticus</name>
    <dbReference type="NCBI Taxonomy" id="249581"/>
    <lineage>
        <taxon>Bacteria</taxon>
        <taxon>Bacillati</taxon>
        <taxon>Actinomycetota</taxon>
        <taxon>Actinomycetes</taxon>
        <taxon>Kitasatosporales</taxon>
        <taxon>Streptomycetaceae</taxon>
        <taxon>Streptomyces</taxon>
    </lineage>
</organism>
<comment type="caution">
    <text evidence="2">The sequence shown here is derived from an EMBL/GenBank/DDBJ whole genome shotgun (WGS) entry which is preliminary data.</text>
</comment>
<proteinExistence type="predicted"/>